<keyword evidence="2" id="KW-1185">Reference proteome</keyword>
<accession>A0ABX4MPB2</accession>
<protein>
    <submittedName>
        <fullName evidence="1">Capsular biosynthesis protein</fullName>
    </submittedName>
</protein>
<reference evidence="1 2" key="1">
    <citation type="journal article" date="2018" name="Int. J. Syst. Evol. Microbiol.">
        <title>Pseudooceanicola lipolyticus sp. nov., a marine alphaproteobacterium, reclassification of Oceanicola flagellatus as Pseudooceanicola flagellatus comb. nov. and emended description of the genus Pseudooceanicola.</title>
        <authorList>
            <person name="Huang M.-M."/>
            <person name="Guo L.-L."/>
            <person name="Wu Y.-H."/>
            <person name="Lai Q.-L."/>
            <person name="Shao Z.-Z."/>
            <person name="Wang C.-S."/>
            <person name="Wu M."/>
            <person name="Xu X.-W."/>
        </authorList>
    </citation>
    <scope>NUCLEOTIDE SEQUENCE [LARGE SCALE GENOMIC DNA]</scope>
    <source>
        <strain evidence="1 2">Ar-45</strain>
    </source>
</reference>
<evidence type="ECO:0000313" key="1">
    <source>
        <dbReference type="EMBL" id="PJE29661.1"/>
    </source>
</evidence>
<proteinExistence type="predicted"/>
<dbReference type="InterPro" id="IPR007833">
    <property type="entry name" value="Capsule_polysaccharide_synth"/>
</dbReference>
<dbReference type="EMBL" id="PGTD01000015">
    <property type="protein sequence ID" value="PJE29661.1"/>
    <property type="molecule type" value="Genomic_DNA"/>
</dbReference>
<sequence>MARAPLQGRSPLRGGRIMTCLHSFPRPANATKVLFLQGPPSGFARALGRELVARGAGVLRVNLCIGDWLFWHGPGTRSYRGSLAAWPLWLDRLIRAEGITDIVYFGDRIPYHAAARQVAERLGIRALSYEYGYLRPDWIVSEPGGQSLYSLLTCDPGRLLAAARDLPRPDLARRYAFPPERETSGDVTYHLSNYLLALLYPRFQRDRPDNPVVEYLSYLPRHRRAARGVAQAEALARRLRARGLPYYLVALQMQGDYQIRANSPFRDQRQFLGQVLRSFAGSASPEAQLVVKLHPHDNGLVPWRRFLARSARRLGLSGRVHVLDGGRLEDWALRARGLVTVNSTAGLMALSRRCPVLVAGVAIYDMAGLTHQGGLDRFWQAPEPPDPRLLDAVIRVLAAHLHVRGDFYGEEGQRAAVTAMADRILGADPAGLFDPVPPRLARGRALGVPMDV</sequence>
<dbReference type="Pfam" id="PF05159">
    <property type="entry name" value="Capsule_synth"/>
    <property type="match status" value="1"/>
</dbReference>
<name>A0ABX4MPB2_9RHOB</name>
<evidence type="ECO:0000313" key="2">
    <source>
        <dbReference type="Proteomes" id="UP000231702"/>
    </source>
</evidence>
<gene>
    <name evidence="1" type="ORF">CVM39_07065</name>
</gene>
<comment type="caution">
    <text evidence="1">The sequence shown here is derived from an EMBL/GenBank/DDBJ whole genome shotgun (WGS) entry which is preliminary data.</text>
</comment>
<dbReference type="Proteomes" id="UP000231702">
    <property type="component" value="Unassembled WGS sequence"/>
</dbReference>
<organism evidence="1 2">
    <name type="scientific">Pseudooceanicola antarcticus</name>
    <dbReference type="NCBI Taxonomy" id="1247613"/>
    <lineage>
        <taxon>Bacteria</taxon>
        <taxon>Pseudomonadati</taxon>
        <taxon>Pseudomonadota</taxon>
        <taxon>Alphaproteobacteria</taxon>
        <taxon>Rhodobacterales</taxon>
        <taxon>Paracoccaceae</taxon>
        <taxon>Pseudooceanicola</taxon>
    </lineage>
</organism>
<dbReference type="CDD" id="cd16441">
    <property type="entry name" value="beta_Kdo_transferase_KpsS"/>
    <property type="match status" value="1"/>
</dbReference>